<feature type="transmembrane region" description="Helical" evidence="10">
    <location>
        <begin position="94"/>
        <end position="117"/>
    </location>
</feature>
<comment type="function">
    <text evidence="8 10 11">Involved in peptidoglycan biosynthesis. Transports lipid-linked peptidoglycan precursors from the inner to the outer leaflet of the cytoplasmic membrane.</text>
</comment>
<keyword evidence="2 10" id="KW-1003">Cell membrane</keyword>
<comment type="subcellular location">
    <subcellularLocation>
        <location evidence="1 10">Cell membrane</location>
        <topology evidence="1 10">Multi-pass membrane protein</topology>
    </subcellularLocation>
</comment>
<evidence type="ECO:0000256" key="4">
    <source>
        <dbReference type="ARBA" id="ARBA00022960"/>
    </source>
</evidence>
<dbReference type="CDD" id="cd13123">
    <property type="entry name" value="MATE_MurJ_like"/>
    <property type="match status" value="1"/>
</dbReference>
<keyword evidence="13" id="KW-1185">Reference proteome</keyword>
<dbReference type="PRINTS" id="PR01806">
    <property type="entry name" value="VIRFACTRMVIN"/>
</dbReference>
<keyword evidence="6 10" id="KW-1133">Transmembrane helix</keyword>
<evidence type="ECO:0000256" key="11">
    <source>
        <dbReference type="PIRNR" id="PIRNR002869"/>
    </source>
</evidence>
<dbReference type="PIRSF" id="PIRSF002869">
    <property type="entry name" value="MviN"/>
    <property type="match status" value="1"/>
</dbReference>
<evidence type="ECO:0000313" key="13">
    <source>
        <dbReference type="Proteomes" id="UP001165069"/>
    </source>
</evidence>
<evidence type="ECO:0000256" key="7">
    <source>
        <dbReference type="ARBA" id="ARBA00023136"/>
    </source>
</evidence>
<sequence length="533" mass="55878">MSDTPRPPSLMRSAAVVSFMTLLSRLTGLAQTFFLSHVLGAGAAADAYALAFRLPNLLRRFTAEGTMTAAFLPTLSEAEAKEGEAAVKAVAARFLGTLLVLLLAGVILALLFMGPLADLLNLWRPQAQGDLTAKLGRIMFPYLALVSLTAGFTGLLNLRHRFALAASVSVFWNLAFIAFGWTSLHLLQRNGPVPFETVAVICAFAVLAGGVLQLAVVLPAIRQEGFGLSLGLHLRDPWVLKALKRMGPGMLAAGIYPINALISSMLASSLPDGAQMVLYNSGMMSEMVMGLFAMSLATAGLPTLSRQAEARDWPAMNRSLTQSLSASTLLVLPASVGLAVLSKPICALLFRTGAYTPAASDWTAITMLFGSLGLVFVAGQRLGNQALYALKDYRGPAALAGGTLVLNVLLSLALLKPLGTRGLALANGLASLVGMSLLVLRLRPRLPGLNLRPLLGATARALAACALMGLLAWAGAHLLGLDAPHAFKGAALALRLLPLIVLCALSYGIAAAGLGHPEARELTGKIQRKLKRG</sequence>
<gene>
    <name evidence="12" type="primary">mviN</name>
    <name evidence="10" type="synonym">murJ</name>
    <name evidence="12" type="ORF">GETHLI_24620</name>
</gene>
<evidence type="ECO:0000256" key="10">
    <source>
        <dbReference type="HAMAP-Rule" id="MF_02078"/>
    </source>
</evidence>
<dbReference type="RefSeq" id="WP_285575718.1">
    <property type="nucleotide sequence ID" value="NZ_BSDE01000004.1"/>
</dbReference>
<proteinExistence type="inferred from homology"/>
<keyword evidence="4 10" id="KW-0133">Cell shape</keyword>
<dbReference type="Pfam" id="PF03023">
    <property type="entry name" value="MurJ"/>
    <property type="match status" value="1"/>
</dbReference>
<comment type="pathway">
    <text evidence="10">Cell wall biogenesis; peptidoglycan biosynthesis.</text>
</comment>
<keyword evidence="10 11" id="KW-0813">Transport</keyword>
<evidence type="ECO:0000256" key="1">
    <source>
        <dbReference type="ARBA" id="ARBA00004651"/>
    </source>
</evidence>
<keyword evidence="7 10" id="KW-0472">Membrane</keyword>
<keyword evidence="5 10" id="KW-0573">Peptidoglycan synthesis</keyword>
<dbReference type="InterPro" id="IPR004268">
    <property type="entry name" value="MurJ"/>
</dbReference>
<feature type="transmembrane region" description="Helical" evidence="10">
    <location>
        <begin position="287"/>
        <end position="305"/>
    </location>
</feature>
<evidence type="ECO:0000256" key="6">
    <source>
        <dbReference type="ARBA" id="ARBA00022989"/>
    </source>
</evidence>
<dbReference type="EMBL" id="BSDE01000004">
    <property type="protein sequence ID" value="GLH73960.1"/>
    <property type="molecule type" value="Genomic_DNA"/>
</dbReference>
<reference evidence="12 13" key="1">
    <citation type="journal article" date="2023" name="Antonie Van Leeuwenhoek">
        <title>Mesoterricola silvestris gen. nov., sp. nov., Mesoterricola sediminis sp. nov., Geothrix oryzae sp. nov., Geothrix edaphica sp. nov., Geothrix rubra sp. nov., and Geothrix limicola sp. nov., six novel members of Acidobacteriota isolated from soils.</title>
        <authorList>
            <person name="Itoh H."/>
            <person name="Sugisawa Y."/>
            <person name="Mise K."/>
            <person name="Xu Z."/>
            <person name="Kuniyasu M."/>
            <person name="Ushijima N."/>
            <person name="Kawano K."/>
            <person name="Kobayashi E."/>
            <person name="Shiratori Y."/>
            <person name="Masuda Y."/>
            <person name="Senoo K."/>
        </authorList>
    </citation>
    <scope>NUCLEOTIDE SEQUENCE [LARGE SCALE GENOMIC DNA]</scope>
    <source>
        <strain evidence="12 13">Red804</strain>
    </source>
</reference>
<feature type="transmembrane region" description="Helical" evidence="10">
    <location>
        <begin position="454"/>
        <end position="476"/>
    </location>
</feature>
<accession>A0ABQ5QGI6</accession>
<keyword evidence="3 10" id="KW-0812">Transmembrane</keyword>
<protein>
    <recommendedName>
        <fullName evidence="10">Probable lipid II flippase MurJ</fullName>
    </recommendedName>
</protein>
<feature type="transmembrane region" description="Helical" evidence="10">
    <location>
        <begin position="198"/>
        <end position="221"/>
    </location>
</feature>
<feature type="transmembrane region" description="Helical" evidence="10">
    <location>
        <begin position="421"/>
        <end position="442"/>
    </location>
</feature>
<feature type="transmembrane region" description="Helical" evidence="10">
    <location>
        <begin position="326"/>
        <end position="350"/>
    </location>
</feature>
<evidence type="ECO:0000256" key="5">
    <source>
        <dbReference type="ARBA" id="ARBA00022984"/>
    </source>
</evidence>
<evidence type="ECO:0000256" key="8">
    <source>
        <dbReference type="ARBA" id="ARBA00060041"/>
    </source>
</evidence>
<comment type="caution">
    <text evidence="12">The sequence shown here is derived from an EMBL/GenBank/DDBJ whole genome shotgun (WGS) entry which is preliminary data.</text>
</comment>
<feature type="transmembrane region" description="Helical" evidence="10">
    <location>
        <begin position="163"/>
        <end position="186"/>
    </location>
</feature>
<evidence type="ECO:0000256" key="3">
    <source>
        <dbReference type="ARBA" id="ARBA00022692"/>
    </source>
</evidence>
<feature type="transmembrane region" description="Helical" evidence="10">
    <location>
        <begin position="496"/>
        <end position="515"/>
    </location>
</feature>
<dbReference type="NCBIfam" id="TIGR01695">
    <property type="entry name" value="murJ_mviN"/>
    <property type="match status" value="1"/>
</dbReference>
<feature type="transmembrane region" description="Helical" evidence="10">
    <location>
        <begin position="395"/>
        <end position="415"/>
    </location>
</feature>
<dbReference type="Proteomes" id="UP001165069">
    <property type="component" value="Unassembled WGS sequence"/>
</dbReference>
<dbReference type="InterPro" id="IPR051050">
    <property type="entry name" value="Lipid_II_flippase_MurJ/MviN"/>
</dbReference>
<feature type="transmembrane region" description="Helical" evidence="10">
    <location>
        <begin position="249"/>
        <end position="267"/>
    </location>
</feature>
<dbReference type="HAMAP" id="MF_02078">
    <property type="entry name" value="MurJ_MviN"/>
    <property type="match status" value="1"/>
</dbReference>
<dbReference type="PANTHER" id="PTHR47019:SF1">
    <property type="entry name" value="LIPID II FLIPPASE MURJ"/>
    <property type="match status" value="1"/>
</dbReference>
<name>A0ABQ5QGI6_9BACT</name>
<keyword evidence="10 11" id="KW-0961">Cell wall biogenesis/degradation</keyword>
<evidence type="ECO:0000313" key="12">
    <source>
        <dbReference type="EMBL" id="GLH73960.1"/>
    </source>
</evidence>
<feature type="transmembrane region" description="Helical" evidence="10">
    <location>
        <begin position="362"/>
        <end position="383"/>
    </location>
</feature>
<evidence type="ECO:0000256" key="2">
    <source>
        <dbReference type="ARBA" id="ARBA00022475"/>
    </source>
</evidence>
<feature type="transmembrane region" description="Helical" evidence="10">
    <location>
        <begin position="29"/>
        <end position="51"/>
    </location>
</feature>
<evidence type="ECO:0000256" key="9">
    <source>
        <dbReference type="ARBA" id="ARBA00061532"/>
    </source>
</evidence>
<organism evidence="12 13">
    <name type="scientific">Geothrix limicola</name>
    <dbReference type="NCBI Taxonomy" id="2927978"/>
    <lineage>
        <taxon>Bacteria</taxon>
        <taxon>Pseudomonadati</taxon>
        <taxon>Acidobacteriota</taxon>
        <taxon>Holophagae</taxon>
        <taxon>Holophagales</taxon>
        <taxon>Holophagaceae</taxon>
        <taxon>Geothrix</taxon>
    </lineage>
</organism>
<feature type="transmembrane region" description="Helical" evidence="10">
    <location>
        <begin position="137"/>
        <end position="156"/>
    </location>
</feature>
<dbReference type="PANTHER" id="PTHR47019">
    <property type="entry name" value="LIPID II FLIPPASE MURJ"/>
    <property type="match status" value="1"/>
</dbReference>
<comment type="similarity">
    <text evidence="9 10 11">Belongs to the MurJ/MviN family.</text>
</comment>